<keyword evidence="8" id="KW-1185">Reference proteome</keyword>
<sequence length="138" mass="14338">MMRPTHGFTLIEFIAVLVVISILAVAVIMNYPSAGSFNLISISEQLKRDIRYTQTLAMSLNTSYTINISATNYFISPTPPRGAVNVAMPAGVSLSGSSITFDASGTPSNSSTATITVTATGEGSNALTVAPETGFVNG</sequence>
<protein>
    <submittedName>
        <fullName evidence="7">Type II secretion system protein</fullName>
    </submittedName>
</protein>
<evidence type="ECO:0000313" key="7">
    <source>
        <dbReference type="EMBL" id="MBL7526679.1"/>
    </source>
</evidence>
<evidence type="ECO:0000256" key="6">
    <source>
        <dbReference type="SAM" id="Phobius"/>
    </source>
</evidence>
<dbReference type="SUPFAM" id="SSF54523">
    <property type="entry name" value="Pili subunits"/>
    <property type="match status" value="1"/>
</dbReference>
<comment type="subcellular location">
    <subcellularLocation>
        <location evidence="1">Membrane</location>
        <topology evidence="1">Single-pass membrane protein</topology>
    </subcellularLocation>
</comment>
<reference evidence="7 8" key="1">
    <citation type="submission" date="2020-12" db="EMBL/GenBank/DDBJ databases">
        <title>WGS of Legionella: environmental sample.</title>
        <authorList>
            <person name="Cristino S."/>
            <person name="Girolamini L."/>
            <person name="Salaris S."/>
            <person name="Pascale M.R."/>
            <person name="Mazzotta M."/>
            <person name="Orsini M."/>
            <person name="Grottola A."/>
        </authorList>
    </citation>
    <scope>NUCLEOTIDE SEQUENCE [LARGE SCALE GENOMIC DNA]</scope>
    <source>
        <strain evidence="7 8">30cs62</strain>
    </source>
</reference>
<evidence type="ECO:0000256" key="4">
    <source>
        <dbReference type="ARBA" id="ARBA00022989"/>
    </source>
</evidence>
<evidence type="ECO:0000256" key="1">
    <source>
        <dbReference type="ARBA" id="ARBA00004167"/>
    </source>
</evidence>
<evidence type="ECO:0000256" key="3">
    <source>
        <dbReference type="ARBA" id="ARBA00022692"/>
    </source>
</evidence>
<keyword evidence="3 6" id="KW-0812">Transmembrane</keyword>
<dbReference type="EMBL" id="JADWVN010000016">
    <property type="protein sequence ID" value="MBL7526679.1"/>
    <property type="molecule type" value="Genomic_DNA"/>
</dbReference>
<name>A0ABS1WBF5_9GAMM</name>
<keyword evidence="2" id="KW-0488">Methylation</keyword>
<comment type="caution">
    <text evidence="7">The sequence shown here is derived from an EMBL/GenBank/DDBJ whole genome shotgun (WGS) entry which is preliminary data.</text>
</comment>
<dbReference type="InterPro" id="IPR012902">
    <property type="entry name" value="N_methyl_site"/>
</dbReference>
<dbReference type="RefSeq" id="WP_203111491.1">
    <property type="nucleotide sequence ID" value="NZ_JADOBG010000021.1"/>
</dbReference>
<keyword evidence="4 6" id="KW-1133">Transmembrane helix</keyword>
<dbReference type="NCBIfam" id="TIGR02532">
    <property type="entry name" value="IV_pilin_GFxxxE"/>
    <property type="match status" value="1"/>
</dbReference>
<gene>
    <name evidence="7" type="ORF">I5282_08860</name>
</gene>
<evidence type="ECO:0000313" key="8">
    <source>
        <dbReference type="Proteomes" id="UP000809910"/>
    </source>
</evidence>
<accession>A0ABS1WBF5</accession>
<dbReference type="Pfam" id="PF07963">
    <property type="entry name" value="N_methyl"/>
    <property type="match status" value="1"/>
</dbReference>
<dbReference type="PRINTS" id="PR00885">
    <property type="entry name" value="BCTERIALGSPH"/>
</dbReference>
<dbReference type="Gene3D" id="3.30.700.10">
    <property type="entry name" value="Glycoprotein, Type 4 Pilin"/>
    <property type="match status" value="1"/>
</dbReference>
<dbReference type="PROSITE" id="PS00409">
    <property type="entry name" value="PROKAR_NTER_METHYL"/>
    <property type="match status" value="1"/>
</dbReference>
<keyword evidence="5 6" id="KW-0472">Membrane</keyword>
<dbReference type="InterPro" id="IPR002416">
    <property type="entry name" value="T2SS_protein-GspH"/>
</dbReference>
<feature type="transmembrane region" description="Helical" evidence="6">
    <location>
        <begin position="7"/>
        <end position="31"/>
    </location>
</feature>
<evidence type="ECO:0000256" key="5">
    <source>
        <dbReference type="ARBA" id="ARBA00023136"/>
    </source>
</evidence>
<evidence type="ECO:0000256" key="2">
    <source>
        <dbReference type="ARBA" id="ARBA00022481"/>
    </source>
</evidence>
<dbReference type="InterPro" id="IPR045584">
    <property type="entry name" value="Pilin-like"/>
</dbReference>
<proteinExistence type="predicted"/>
<dbReference type="Proteomes" id="UP000809910">
    <property type="component" value="Unassembled WGS sequence"/>
</dbReference>
<organism evidence="7 8">
    <name type="scientific">Legionella bononiensis</name>
    <dbReference type="NCBI Taxonomy" id="2793102"/>
    <lineage>
        <taxon>Bacteria</taxon>
        <taxon>Pseudomonadati</taxon>
        <taxon>Pseudomonadota</taxon>
        <taxon>Gammaproteobacteria</taxon>
        <taxon>Legionellales</taxon>
        <taxon>Legionellaceae</taxon>
        <taxon>Legionella</taxon>
    </lineage>
</organism>